<dbReference type="RefSeq" id="WP_210060716.1">
    <property type="nucleotide sequence ID" value="NZ_JAGGLJ010000007.1"/>
</dbReference>
<dbReference type="EMBL" id="JAGGLJ010000007">
    <property type="protein sequence ID" value="MBP2025426.1"/>
    <property type="molecule type" value="Genomic_DNA"/>
</dbReference>
<dbReference type="PANTHER" id="PTHR30024">
    <property type="entry name" value="ALIPHATIC SULFONATES-BINDING PROTEIN-RELATED"/>
    <property type="match status" value="1"/>
</dbReference>
<evidence type="ECO:0000256" key="1">
    <source>
        <dbReference type="SAM" id="SignalP"/>
    </source>
</evidence>
<protein>
    <submittedName>
        <fullName evidence="2">NitT/TauT family transport system substrate-binding protein</fullName>
    </submittedName>
</protein>
<sequence>MKKRIISLFMLLVLMFSLTACGGSKAEVGRDINIASLKGPTSMGLAKLYDDQDNEKTKNNYNYKIVNTLDEIVAGLSKGDFDIAAVPANLAAVLYNKSEGNLLQVSNINTLGVLYLASADDSIKDIKDLKGKTIILSGKGATPEYAIRYLLEKNGLDPNRDVVLSYKSEHTEVLQELINDNKSVAILPEPFLTIASKKANITNTISLNDMWQEINPGENLITGVLVVRKEFLKDKNNKMAFDAFLDEYKNSVNFTNDNIEEAAKLIGKYDIVKEEVALEAIPNCNIVYIDSDEMKDQLESYLTTLYVEDPNSIGGAMPDDEFYYKK</sequence>
<organism evidence="2 3">
    <name type="scientific">Peptoniphilus stercorisuis</name>
    <dbReference type="NCBI Taxonomy" id="1436965"/>
    <lineage>
        <taxon>Bacteria</taxon>
        <taxon>Bacillati</taxon>
        <taxon>Bacillota</taxon>
        <taxon>Tissierellia</taxon>
        <taxon>Tissierellales</taxon>
        <taxon>Peptoniphilaceae</taxon>
        <taxon>Peptoniphilus</taxon>
    </lineage>
</organism>
<dbReference type="InterPro" id="IPR027024">
    <property type="entry name" value="UCP027386_ABC_sbc_TM0202"/>
</dbReference>
<proteinExistence type="predicted"/>
<evidence type="ECO:0000313" key="3">
    <source>
        <dbReference type="Proteomes" id="UP001519306"/>
    </source>
</evidence>
<keyword evidence="1" id="KW-0732">Signal</keyword>
<dbReference type="Pfam" id="PF12974">
    <property type="entry name" value="Phosphonate-bd"/>
    <property type="match status" value="1"/>
</dbReference>
<accession>A0ABS4KE16</accession>
<feature type="signal peptide" evidence="1">
    <location>
        <begin position="1"/>
        <end position="22"/>
    </location>
</feature>
<dbReference type="PROSITE" id="PS51257">
    <property type="entry name" value="PROKAR_LIPOPROTEIN"/>
    <property type="match status" value="1"/>
</dbReference>
<keyword evidence="3" id="KW-1185">Reference proteome</keyword>
<dbReference type="Proteomes" id="UP001519306">
    <property type="component" value="Unassembled WGS sequence"/>
</dbReference>
<dbReference type="PANTHER" id="PTHR30024:SF46">
    <property type="entry name" value="ABC TRANSPORTER, SUBSTRATE-BINDING LIPOPROTEIN"/>
    <property type="match status" value="1"/>
</dbReference>
<comment type="caution">
    <text evidence="2">The sequence shown here is derived from an EMBL/GenBank/DDBJ whole genome shotgun (WGS) entry which is preliminary data.</text>
</comment>
<dbReference type="Gene3D" id="3.40.190.10">
    <property type="entry name" value="Periplasmic binding protein-like II"/>
    <property type="match status" value="2"/>
</dbReference>
<evidence type="ECO:0000313" key="2">
    <source>
        <dbReference type="EMBL" id="MBP2025426.1"/>
    </source>
</evidence>
<dbReference type="PIRSF" id="PIRSF027386">
    <property type="entry name" value="UCP027386_ABC_sbc_TM0202"/>
    <property type="match status" value="1"/>
</dbReference>
<dbReference type="SUPFAM" id="SSF53850">
    <property type="entry name" value="Periplasmic binding protein-like II"/>
    <property type="match status" value="1"/>
</dbReference>
<reference evidence="2 3" key="1">
    <citation type="submission" date="2021-03" db="EMBL/GenBank/DDBJ databases">
        <title>Genomic Encyclopedia of Type Strains, Phase IV (KMG-IV): sequencing the most valuable type-strain genomes for metagenomic binning, comparative biology and taxonomic classification.</title>
        <authorList>
            <person name="Goeker M."/>
        </authorList>
    </citation>
    <scope>NUCLEOTIDE SEQUENCE [LARGE SCALE GENOMIC DNA]</scope>
    <source>
        <strain evidence="2 3">DSM 27563</strain>
    </source>
</reference>
<name>A0ABS4KE16_9FIRM</name>
<feature type="chain" id="PRO_5047526693" evidence="1">
    <location>
        <begin position="23"/>
        <end position="326"/>
    </location>
</feature>
<gene>
    <name evidence="2" type="ORF">J2Z71_000956</name>
</gene>